<dbReference type="EMBL" id="KF122087">
    <property type="protein sequence ID" value="AIA89380.1"/>
    <property type="molecule type" value="Genomic_DNA"/>
</dbReference>
<dbReference type="AlphaFoldDB" id="A0A060C8S5"/>
<evidence type="ECO:0000259" key="1">
    <source>
        <dbReference type="Pfam" id="PF07971"/>
    </source>
</evidence>
<organism evidence="2">
    <name type="scientific">uncultured Sanguibacter sp</name>
    <dbReference type="NCBI Taxonomy" id="435288"/>
    <lineage>
        <taxon>Bacteria</taxon>
        <taxon>Bacillati</taxon>
        <taxon>Actinomycetota</taxon>
        <taxon>Actinomycetes</taxon>
        <taxon>Micrococcales</taxon>
        <taxon>Sanguibacteraceae</taxon>
        <taxon>Sanguibacter</taxon>
        <taxon>environmental samples</taxon>
    </lineage>
</organism>
<dbReference type="Pfam" id="PF07971">
    <property type="entry name" value="Glyco_hydro_92"/>
    <property type="match status" value="1"/>
</dbReference>
<dbReference type="Gene3D" id="3.30.2080.10">
    <property type="entry name" value="GH92 mannosidase domain"/>
    <property type="match status" value="1"/>
</dbReference>
<reference evidence="2" key="1">
    <citation type="journal article" date="2013" name="Environ. Microbiol.">
        <title>Seasonally variable intestinal metagenomes of the red palm weevil (Rhynchophorus ferrugineus).</title>
        <authorList>
            <person name="Jia S."/>
            <person name="Zhang X."/>
            <person name="Zhang G."/>
            <person name="Yin A."/>
            <person name="Zhang S."/>
            <person name="Li F."/>
            <person name="Wang L."/>
            <person name="Zhao D."/>
            <person name="Yun Q."/>
            <person name="Tala"/>
            <person name="Wang J."/>
            <person name="Sun G."/>
            <person name="Baabdullah M."/>
            <person name="Yu X."/>
            <person name="Hu S."/>
            <person name="Al-Mssallem I.S."/>
            <person name="Yu J."/>
        </authorList>
    </citation>
    <scope>NUCLEOTIDE SEQUENCE</scope>
</reference>
<protein>
    <submittedName>
        <fullName evidence="2">Glyco_hydro_92</fullName>
    </submittedName>
</protein>
<dbReference type="InterPro" id="IPR012939">
    <property type="entry name" value="Glyco_hydro_92"/>
</dbReference>
<evidence type="ECO:0000313" key="2">
    <source>
        <dbReference type="EMBL" id="AIA89380.1"/>
    </source>
</evidence>
<sequence>MASGLYPLSIGSGEYVITAPMLPRLCWNLEGGARLEITAPGAGPDRPYVQRVWIDGEQWEQITVPASG</sequence>
<accession>A0A060C8S5</accession>
<proteinExistence type="predicted"/>
<feature type="domain" description="Glycosyl hydrolase family 92" evidence="1">
    <location>
        <begin position="2"/>
        <end position="64"/>
    </location>
</feature>
<name>A0A060C8S5_9MICO</name>